<dbReference type="AlphaFoldDB" id="A0A0N1JVN2"/>
<dbReference type="Pfam" id="PF21836">
    <property type="entry name" value="DUF6895"/>
    <property type="match status" value="1"/>
</dbReference>
<dbReference type="Proteomes" id="UP000037982">
    <property type="component" value="Unassembled WGS sequence"/>
</dbReference>
<feature type="domain" description="DUF6895" evidence="1">
    <location>
        <begin position="23"/>
        <end position="315"/>
    </location>
</feature>
<evidence type="ECO:0000313" key="2">
    <source>
        <dbReference type="EMBL" id="KPC59603.1"/>
    </source>
</evidence>
<evidence type="ECO:0000259" key="1">
    <source>
        <dbReference type="Pfam" id="PF21836"/>
    </source>
</evidence>
<dbReference type="InterPro" id="IPR054190">
    <property type="entry name" value="DUF6895"/>
</dbReference>
<proteinExistence type="predicted"/>
<reference evidence="3" key="1">
    <citation type="submission" date="2015-07" db="EMBL/GenBank/DDBJ databases">
        <authorList>
            <person name="Ju K.-S."/>
            <person name="Doroghazi J.R."/>
            <person name="Metcalf W.W."/>
        </authorList>
    </citation>
    <scope>NUCLEOTIDE SEQUENCE [LARGE SCALE GENOMIC DNA]</scope>
    <source>
        <strain evidence="3">NRRL ISP-5002</strain>
    </source>
</reference>
<gene>
    <name evidence="2" type="ORF">ADL29_34010</name>
</gene>
<dbReference type="EMBL" id="LGKG01000177">
    <property type="protein sequence ID" value="KPC59603.1"/>
    <property type="molecule type" value="Genomic_DNA"/>
</dbReference>
<evidence type="ECO:0000313" key="3">
    <source>
        <dbReference type="Proteomes" id="UP000037982"/>
    </source>
</evidence>
<name>A0A0N1JVN2_9ACTN</name>
<dbReference type="PATRIC" id="fig|66876.3.peg.7491"/>
<organism evidence="2 3">
    <name type="scientific">Streptomyces chattanoogensis</name>
    <dbReference type="NCBI Taxonomy" id="66876"/>
    <lineage>
        <taxon>Bacteria</taxon>
        <taxon>Bacillati</taxon>
        <taxon>Actinomycetota</taxon>
        <taxon>Actinomycetes</taxon>
        <taxon>Kitasatosporales</taxon>
        <taxon>Streptomycetaceae</taxon>
        <taxon>Streptomyces</taxon>
    </lineage>
</organism>
<sequence>MPAHARPGGAPPAEAEAADGVLSGVLGWLDAHLEWFAPHRWEEYLPRRPFRAGPLLELLGLVRLLDRSGRLPKDAPFPSRALDLAERAAAAPDFTIGLRRADELFPYHLNLIALLELLGRPQPALRALGEGLLAAGAGGHARPHKPPLGRIELRYFLDRGGFPAPAPLPDIATLYRECLPALRPDVLHLTESETYALTHALFYATDFGARPLTTGPGEPDHLLETVRVLLAVHLSRGSLDLTAELLLCATALGVTADPLVRQGWAALARARRPDGAVPSPVHRPDVLAGLTGDKAAAYLFGSCYHTTLAAGLAAAVRAERGPGAGAAPGPQLPCAAAEEIRHWAAQATTAPDGAYVPHLAPLLVLCVQARDVPVLTEVLRAAEALGRGNDPVVCAAAAYACAQTP</sequence>
<accession>A0A0N1JVN2</accession>
<keyword evidence="3" id="KW-1185">Reference proteome</keyword>
<protein>
    <recommendedName>
        <fullName evidence="1">DUF6895 domain-containing protein</fullName>
    </recommendedName>
</protein>
<comment type="caution">
    <text evidence="2">The sequence shown here is derived from an EMBL/GenBank/DDBJ whole genome shotgun (WGS) entry which is preliminary data.</text>
</comment>